<dbReference type="PANTHER" id="PTHR43649">
    <property type="entry name" value="ARABINOSE-BINDING PROTEIN-RELATED"/>
    <property type="match status" value="1"/>
</dbReference>
<dbReference type="Gene3D" id="3.40.190.10">
    <property type="entry name" value="Periplasmic binding protein-like II"/>
    <property type="match status" value="1"/>
</dbReference>
<evidence type="ECO:0000313" key="4">
    <source>
        <dbReference type="Proteomes" id="UP000446768"/>
    </source>
</evidence>
<keyword evidence="4" id="KW-1185">Reference proteome</keyword>
<dbReference type="Proteomes" id="UP000446768">
    <property type="component" value="Unassembled WGS sequence"/>
</dbReference>
<comment type="caution">
    <text evidence="3">The sequence shown here is derived from an EMBL/GenBank/DDBJ whole genome shotgun (WGS) entry which is preliminary data.</text>
</comment>
<accession>A0A7X2IRW7</accession>
<proteinExistence type="inferred from homology"/>
<dbReference type="InterPro" id="IPR006059">
    <property type="entry name" value="SBP"/>
</dbReference>
<evidence type="ECO:0000313" key="3">
    <source>
        <dbReference type="EMBL" id="MRV74363.1"/>
    </source>
</evidence>
<gene>
    <name evidence="3" type="ORF">GJ700_21890</name>
</gene>
<comment type="similarity">
    <text evidence="2">Belongs to the bacterial solute-binding protein 1 family.</text>
</comment>
<dbReference type="Pfam" id="PF01547">
    <property type="entry name" value="SBP_bac_1"/>
    <property type="match status" value="1"/>
</dbReference>
<dbReference type="PANTHER" id="PTHR43649:SF14">
    <property type="entry name" value="BLR3389 PROTEIN"/>
    <property type="match status" value="1"/>
</dbReference>
<comment type="subcellular location">
    <subcellularLocation>
        <location evidence="1">Periplasm</location>
    </subcellularLocation>
</comment>
<evidence type="ECO:0000256" key="2">
    <source>
        <dbReference type="ARBA" id="ARBA00008520"/>
    </source>
</evidence>
<reference evidence="3 4" key="1">
    <citation type="submission" date="2019-11" db="EMBL/GenBank/DDBJ databases">
        <title>Novel species isolated from a subtropical stream in China.</title>
        <authorList>
            <person name="Lu H."/>
        </authorList>
    </citation>
    <scope>NUCLEOTIDE SEQUENCE [LARGE SCALE GENOMIC DNA]</scope>
    <source>
        <strain evidence="3 4">FT92W</strain>
    </source>
</reference>
<dbReference type="SUPFAM" id="SSF53850">
    <property type="entry name" value="Periplasmic binding protein-like II"/>
    <property type="match status" value="1"/>
</dbReference>
<dbReference type="InterPro" id="IPR050490">
    <property type="entry name" value="Bact_solute-bd_prot1"/>
</dbReference>
<evidence type="ECO:0000256" key="1">
    <source>
        <dbReference type="ARBA" id="ARBA00004418"/>
    </source>
</evidence>
<dbReference type="EMBL" id="WKJJ01000014">
    <property type="protein sequence ID" value="MRV74363.1"/>
    <property type="molecule type" value="Genomic_DNA"/>
</dbReference>
<name>A0A7X2IRW7_9BURK</name>
<organism evidence="3 4">
    <name type="scientific">Pseudoduganella rivuli</name>
    <dbReference type="NCBI Taxonomy" id="2666085"/>
    <lineage>
        <taxon>Bacteria</taxon>
        <taxon>Pseudomonadati</taxon>
        <taxon>Pseudomonadota</taxon>
        <taxon>Betaproteobacteria</taxon>
        <taxon>Burkholderiales</taxon>
        <taxon>Oxalobacteraceae</taxon>
        <taxon>Telluria group</taxon>
        <taxon>Pseudoduganella</taxon>
    </lineage>
</organism>
<dbReference type="GO" id="GO:0042597">
    <property type="term" value="C:periplasmic space"/>
    <property type="evidence" value="ECO:0007669"/>
    <property type="project" value="UniProtKB-SubCell"/>
</dbReference>
<dbReference type="AlphaFoldDB" id="A0A7X2IRW7"/>
<sequence>MNWPAAAAFQVNSARLMALGLLVLLSGCEARNNVGPAKTEITLMRFFGSCDGQYAHVNEVAKGQGECGIITTLVNEFNATNSDGIVVRTEVVEWGPYYDQLIARIVAKDVPTVAVMHESALGDYVRRNLVLPLDKDFAAAGIATSDFTAHARRGVTIAGGTYALPFDSWSWLWHVNTSLMKQAGLLDPAGRPLVPGSPQELLAHARQFRRATGKPYFAWATANEPASNTRTFLTLVAQQNALVFGENGKSINMHQPAVDNALTLMQQLYAEGHVKPNLNYAGANQAFLRGDAGVIVVGTWAIDQFLNESGLASSPLYGSYTIFPFPQLYQRKAVFADGHSWVMLKAGSPDEKTHQAGVKLLKFIWDHSSQWARSGNLPARQSVVTSENFRKLPFRDSLAEITHTGIAIPSNVPTQRLVEFEIGAGVGNLLVSGRPLGEVQDAVETRVNRLLKKARR</sequence>
<protein>
    <submittedName>
        <fullName evidence="3">Extracellular solute-binding protein</fullName>
    </submittedName>
</protein>